<dbReference type="GO" id="GO:0055085">
    <property type="term" value="P:transmembrane transport"/>
    <property type="evidence" value="ECO:0007669"/>
    <property type="project" value="InterPro"/>
</dbReference>
<sequence precursor="true">MAKSIFLAVLKSVLALVMTVVVFTVFRGADNHYKLTNNPSQGELTVQRPADDDRTQEEMKENLLEQEEQEIVPEPVEIIMDDIPVDMEFETGDVFVPVAEPQVDVSAVDMPSAPRDQQAKSSASGAEGLYELKNVDMKPTVEYAVKPEYPMYALRSRIEGKVYVKLKISTAGAVIDAEVMKADPEGVFDKAALKAVRKWRFTPAYKENRKVNVWGVIVPISFSLEQ</sequence>
<keyword evidence="6 11" id="KW-0812">Transmembrane</keyword>
<dbReference type="Pfam" id="PF03544">
    <property type="entry name" value="TonB_C"/>
    <property type="match status" value="1"/>
</dbReference>
<protein>
    <submittedName>
        <fullName evidence="13">TonB family protein</fullName>
    </submittedName>
</protein>
<dbReference type="STRING" id="522772.Dacet_0969"/>
<feature type="compositionally biased region" description="Basic and acidic residues" evidence="10">
    <location>
        <begin position="49"/>
        <end position="58"/>
    </location>
</feature>
<dbReference type="GO" id="GO:0015031">
    <property type="term" value="P:protein transport"/>
    <property type="evidence" value="ECO:0007669"/>
    <property type="project" value="UniProtKB-KW"/>
</dbReference>
<keyword evidence="14" id="KW-1185">Reference proteome</keyword>
<gene>
    <name evidence="13" type="ordered locus">Dacet_0969</name>
</gene>
<keyword evidence="8 11" id="KW-1133">Transmembrane helix</keyword>
<keyword evidence="4" id="KW-1003">Cell membrane</keyword>
<comment type="similarity">
    <text evidence="2">Belongs to the TonB family.</text>
</comment>
<evidence type="ECO:0000256" key="7">
    <source>
        <dbReference type="ARBA" id="ARBA00022927"/>
    </source>
</evidence>
<dbReference type="RefSeq" id="WP_013010278.1">
    <property type="nucleotide sequence ID" value="NC_013943.1"/>
</dbReference>
<evidence type="ECO:0000256" key="6">
    <source>
        <dbReference type="ARBA" id="ARBA00022692"/>
    </source>
</evidence>
<dbReference type="HOGENOM" id="CLU_1223113_0_0_0"/>
<feature type="transmembrane region" description="Helical" evidence="11">
    <location>
        <begin position="6"/>
        <end position="26"/>
    </location>
</feature>
<accession>D4H6N1</accession>
<dbReference type="Gene3D" id="3.30.1150.10">
    <property type="match status" value="1"/>
</dbReference>
<evidence type="ECO:0000259" key="12">
    <source>
        <dbReference type="PROSITE" id="PS52015"/>
    </source>
</evidence>
<dbReference type="KEGG" id="dap:Dacet_0969"/>
<dbReference type="InParanoid" id="D4H6N1"/>
<dbReference type="Proteomes" id="UP000002012">
    <property type="component" value="Chromosome"/>
</dbReference>
<dbReference type="InterPro" id="IPR037682">
    <property type="entry name" value="TonB_C"/>
</dbReference>
<evidence type="ECO:0000256" key="2">
    <source>
        <dbReference type="ARBA" id="ARBA00006555"/>
    </source>
</evidence>
<dbReference type="InterPro" id="IPR003538">
    <property type="entry name" value="TonB"/>
</dbReference>
<keyword evidence="5" id="KW-0997">Cell inner membrane</keyword>
<dbReference type="NCBIfam" id="TIGR01352">
    <property type="entry name" value="tonB_Cterm"/>
    <property type="match status" value="1"/>
</dbReference>
<evidence type="ECO:0000256" key="4">
    <source>
        <dbReference type="ARBA" id="ARBA00022475"/>
    </source>
</evidence>
<evidence type="ECO:0000256" key="5">
    <source>
        <dbReference type="ARBA" id="ARBA00022519"/>
    </source>
</evidence>
<evidence type="ECO:0000256" key="9">
    <source>
        <dbReference type="ARBA" id="ARBA00023136"/>
    </source>
</evidence>
<organism evidence="13 14">
    <name type="scientific">Denitrovibrio acetiphilus (strain DSM 12809 / NBRC 114555 / N2460)</name>
    <dbReference type="NCBI Taxonomy" id="522772"/>
    <lineage>
        <taxon>Bacteria</taxon>
        <taxon>Pseudomonadati</taxon>
        <taxon>Deferribacterota</taxon>
        <taxon>Deferribacteres</taxon>
        <taxon>Deferribacterales</taxon>
        <taxon>Geovibrionaceae</taxon>
        <taxon>Denitrovibrio</taxon>
    </lineage>
</organism>
<feature type="domain" description="TonB C-terminal" evidence="12">
    <location>
        <begin position="134"/>
        <end position="226"/>
    </location>
</feature>
<evidence type="ECO:0000313" key="14">
    <source>
        <dbReference type="Proteomes" id="UP000002012"/>
    </source>
</evidence>
<dbReference type="PROSITE" id="PS52015">
    <property type="entry name" value="TONB_CTD"/>
    <property type="match status" value="1"/>
</dbReference>
<evidence type="ECO:0000256" key="8">
    <source>
        <dbReference type="ARBA" id="ARBA00022989"/>
    </source>
</evidence>
<dbReference type="PaxDb" id="522772-Dacet_0969"/>
<dbReference type="GO" id="GO:0031992">
    <property type="term" value="F:energy transducer activity"/>
    <property type="evidence" value="ECO:0007669"/>
    <property type="project" value="InterPro"/>
</dbReference>
<name>D4H6N1_DENA2</name>
<comment type="subcellular location">
    <subcellularLocation>
        <location evidence="1">Cell inner membrane</location>
        <topology evidence="1">Single-pass membrane protein</topology>
        <orientation evidence="1">Periplasmic side</orientation>
    </subcellularLocation>
</comment>
<dbReference type="OrthoDB" id="9810145at2"/>
<dbReference type="eggNOG" id="COG0810">
    <property type="taxonomic scope" value="Bacteria"/>
</dbReference>
<keyword evidence="3" id="KW-0813">Transport</keyword>
<dbReference type="SUPFAM" id="SSF74653">
    <property type="entry name" value="TolA/TonB C-terminal domain"/>
    <property type="match status" value="1"/>
</dbReference>
<evidence type="ECO:0000256" key="3">
    <source>
        <dbReference type="ARBA" id="ARBA00022448"/>
    </source>
</evidence>
<evidence type="ECO:0000256" key="1">
    <source>
        <dbReference type="ARBA" id="ARBA00004383"/>
    </source>
</evidence>
<dbReference type="InterPro" id="IPR006260">
    <property type="entry name" value="TonB/TolA_C"/>
</dbReference>
<reference evidence="13 14" key="1">
    <citation type="journal article" date="2010" name="Stand. Genomic Sci.">
        <title>Complete genome sequence of Denitrovibrio acetiphilus type strain (N2460).</title>
        <authorList>
            <person name="Kiss H."/>
            <person name="Lang E."/>
            <person name="Lapidus A."/>
            <person name="Copeland A."/>
            <person name="Nolan M."/>
            <person name="Glavina Del Rio T."/>
            <person name="Chen F."/>
            <person name="Lucas S."/>
            <person name="Tice H."/>
            <person name="Cheng J.F."/>
            <person name="Han C."/>
            <person name="Goodwin L."/>
            <person name="Pitluck S."/>
            <person name="Liolios K."/>
            <person name="Pati A."/>
            <person name="Ivanova N."/>
            <person name="Mavromatis K."/>
            <person name="Chen A."/>
            <person name="Palaniappan K."/>
            <person name="Land M."/>
            <person name="Hauser L."/>
            <person name="Chang Y.J."/>
            <person name="Jeffries C.D."/>
            <person name="Detter J.C."/>
            <person name="Brettin T."/>
            <person name="Spring S."/>
            <person name="Rohde M."/>
            <person name="Goker M."/>
            <person name="Woyke T."/>
            <person name="Bristow J."/>
            <person name="Eisen J.A."/>
            <person name="Markowitz V."/>
            <person name="Hugenholtz P."/>
            <person name="Kyrpides N.C."/>
            <person name="Klenk H.P."/>
        </authorList>
    </citation>
    <scope>NUCLEOTIDE SEQUENCE [LARGE SCALE GENOMIC DNA]</scope>
    <source>
        <strain evidence="14">DSM 12809 / NBRC 114555 / N2460</strain>
    </source>
</reference>
<dbReference type="GO" id="GO:0015891">
    <property type="term" value="P:siderophore transport"/>
    <property type="evidence" value="ECO:0007669"/>
    <property type="project" value="InterPro"/>
</dbReference>
<dbReference type="GO" id="GO:0005886">
    <property type="term" value="C:plasma membrane"/>
    <property type="evidence" value="ECO:0007669"/>
    <property type="project" value="UniProtKB-SubCell"/>
</dbReference>
<evidence type="ECO:0000256" key="11">
    <source>
        <dbReference type="SAM" id="Phobius"/>
    </source>
</evidence>
<dbReference type="PRINTS" id="PR01374">
    <property type="entry name" value="TONBPROTEIN"/>
</dbReference>
<feature type="region of interest" description="Disordered" evidence="10">
    <location>
        <begin position="36"/>
        <end position="58"/>
    </location>
</feature>
<evidence type="ECO:0000313" key="13">
    <source>
        <dbReference type="EMBL" id="ADD67747.1"/>
    </source>
</evidence>
<keyword evidence="9 11" id="KW-0472">Membrane</keyword>
<dbReference type="AlphaFoldDB" id="D4H6N1"/>
<evidence type="ECO:0000256" key="10">
    <source>
        <dbReference type="SAM" id="MobiDB-lite"/>
    </source>
</evidence>
<proteinExistence type="inferred from homology"/>
<dbReference type="EMBL" id="CP001968">
    <property type="protein sequence ID" value="ADD67747.1"/>
    <property type="molecule type" value="Genomic_DNA"/>
</dbReference>
<dbReference type="InterPro" id="IPR051045">
    <property type="entry name" value="TonB-dependent_transducer"/>
</dbReference>
<keyword evidence="7" id="KW-0653">Protein transport</keyword>
<dbReference type="GO" id="GO:0030288">
    <property type="term" value="C:outer membrane-bounded periplasmic space"/>
    <property type="evidence" value="ECO:0007669"/>
    <property type="project" value="InterPro"/>
</dbReference>
<dbReference type="PANTHER" id="PTHR33446">
    <property type="entry name" value="PROTEIN TONB-RELATED"/>
    <property type="match status" value="1"/>
</dbReference>